<dbReference type="InterPro" id="IPR001955">
    <property type="entry name" value="Pancreatic_hormone-like"/>
</dbReference>
<evidence type="ECO:0000256" key="3">
    <source>
        <dbReference type="ARBA" id="ARBA00022525"/>
    </source>
</evidence>
<dbReference type="AlphaFoldDB" id="A0A291C2B0"/>
<keyword evidence="3" id="KW-0964">Secreted</keyword>
<feature type="signal peptide" evidence="4">
    <location>
        <begin position="1"/>
        <end position="21"/>
    </location>
</feature>
<comment type="similarity">
    <text evidence="2">Belongs to the NPY family.</text>
</comment>
<accession>A0A291C2B0</accession>
<reference evidence="5" key="2">
    <citation type="submission" date="2017-07" db="EMBL/GenBank/DDBJ databases">
        <authorList>
            <person name="Sun Z.S."/>
            <person name="Albrecht U."/>
            <person name="Echele G."/>
            <person name="Lee C.C."/>
        </authorList>
    </citation>
    <scope>NUCLEOTIDE SEQUENCE</scope>
    <source>
        <strain evidence="5">Cono-NPY_Ps3</strain>
    </source>
</reference>
<proteinExistence type="evidence at transcript level"/>
<protein>
    <submittedName>
        <fullName evidence="5">Conotoxin</fullName>
    </submittedName>
</protein>
<organism evidence="5">
    <name type="scientific">Conus praecellens</name>
    <name type="common">Admirable cone</name>
    <dbReference type="NCBI Taxonomy" id="128530"/>
    <lineage>
        <taxon>Eukaryota</taxon>
        <taxon>Metazoa</taxon>
        <taxon>Spiralia</taxon>
        <taxon>Lophotrochozoa</taxon>
        <taxon>Mollusca</taxon>
        <taxon>Gastropoda</taxon>
        <taxon>Caenogastropoda</taxon>
        <taxon>Neogastropoda</taxon>
        <taxon>Conoidea</taxon>
        <taxon>Conidae</taxon>
        <taxon>Conus</taxon>
        <taxon>Turriconus</taxon>
    </lineage>
</organism>
<evidence type="ECO:0000256" key="1">
    <source>
        <dbReference type="ARBA" id="ARBA00004613"/>
    </source>
</evidence>
<dbReference type="GO" id="GO:0005179">
    <property type="term" value="F:hormone activity"/>
    <property type="evidence" value="ECO:0007669"/>
    <property type="project" value="InterPro"/>
</dbReference>
<dbReference type="PROSITE" id="PS50276">
    <property type="entry name" value="PANCREATIC_HORMONE_2"/>
    <property type="match status" value="1"/>
</dbReference>
<sequence length="80" mass="9208">MQKALLSALLVISLVVVEVTRQKVVKPVEPVKPDKFKSIVELEAYLEKLNDYYRILSKPRFGRSLNISKRSRKEHGALRS</sequence>
<evidence type="ECO:0000256" key="4">
    <source>
        <dbReference type="SAM" id="SignalP"/>
    </source>
</evidence>
<evidence type="ECO:0000256" key="2">
    <source>
        <dbReference type="ARBA" id="ARBA00010022"/>
    </source>
</evidence>
<dbReference type="Pfam" id="PF00159">
    <property type="entry name" value="Hormone_3"/>
    <property type="match status" value="1"/>
</dbReference>
<evidence type="ECO:0000313" key="5">
    <source>
        <dbReference type="EMBL" id="ATF27584.1"/>
    </source>
</evidence>
<feature type="chain" id="PRO_5013126920" evidence="4">
    <location>
        <begin position="22"/>
        <end position="80"/>
    </location>
</feature>
<keyword evidence="4" id="KW-0732">Signal</keyword>
<reference evidence="5" key="1">
    <citation type="journal article" date="2017" name="Genome Biol. Evol.">
        <title>Divergence of the Venom Exogene Repertoire in Two Sister Species of Turriconus.</title>
        <authorList>
            <person name="Li Q."/>
            <person name="Barghi N."/>
            <person name="Lu A."/>
            <person name="Fedosov A.E."/>
            <person name="Bandyopadhyay P.K."/>
            <person name="Lluisma A.O."/>
            <person name="Concepcion G.P."/>
            <person name="Yandell M."/>
            <person name="Olivera B.M."/>
            <person name="Safavi-Hemami H."/>
        </authorList>
    </citation>
    <scope>NUCLEOTIDE SEQUENCE</scope>
    <source>
        <strain evidence="5">Cono-NPY_Ps3</strain>
    </source>
</reference>
<comment type="subcellular location">
    <subcellularLocation>
        <location evidence="1">Secreted</location>
    </subcellularLocation>
</comment>
<dbReference type="EMBL" id="MF576750">
    <property type="protein sequence ID" value="ATF27584.1"/>
    <property type="molecule type" value="mRNA"/>
</dbReference>
<name>A0A291C2B0_CONPC</name>
<dbReference type="GO" id="GO:0005576">
    <property type="term" value="C:extracellular region"/>
    <property type="evidence" value="ECO:0007669"/>
    <property type="project" value="UniProtKB-SubCell"/>
</dbReference>